<dbReference type="EMBL" id="MSFL01000025">
    <property type="protein sequence ID" value="PWY72997.1"/>
    <property type="molecule type" value="Genomic_DNA"/>
</dbReference>
<sequence>MLLISLGPSVFWAQRIQAVLTDGVATLMCEAYRFAKSCISTIADVFDDTLVELGQQADGHISMAFPSLSSIRSAQDAGSLLVSGARLHIRAFHFYEDDGLLRRARLIEMYDLACSLINSIASVDQATDYAMYTSESVYRTLNMPASAILRVTWSDLPDQVDLTVGEREYFSSIHVLKRRMIRNNDLNGRTAGVLTQLWRSPQTFKRKRRVFNGQTDPYLEQSSDSTTVMMPNEMDDDINSASEQRKCSVVSAKRGTHAATDLRIRRVLG</sequence>
<dbReference type="AlphaFoldDB" id="A0A317VIH7"/>
<comment type="caution">
    <text evidence="1">The sequence shown here is derived from an EMBL/GenBank/DDBJ whole genome shotgun (WGS) entry which is preliminary data.</text>
</comment>
<dbReference type="Proteomes" id="UP000247233">
    <property type="component" value="Unassembled WGS sequence"/>
</dbReference>
<reference evidence="1 2" key="1">
    <citation type="submission" date="2016-12" db="EMBL/GenBank/DDBJ databases">
        <title>The genomes of Aspergillus section Nigri reveals drivers in fungal speciation.</title>
        <authorList>
            <consortium name="DOE Joint Genome Institute"/>
            <person name="Vesth T.C."/>
            <person name="Nybo J."/>
            <person name="Theobald S."/>
            <person name="Brandl J."/>
            <person name="Frisvad J.C."/>
            <person name="Nielsen K.F."/>
            <person name="Lyhne E.K."/>
            <person name="Kogle M.E."/>
            <person name="Kuo A."/>
            <person name="Riley R."/>
            <person name="Clum A."/>
            <person name="Nolan M."/>
            <person name="Lipzen A."/>
            <person name="Salamov A."/>
            <person name="Henrissat B."/>
            <person name="Wiebenga A."/>
            <person name="De Vries R.P."/>
            <person name="Grigoriev I.V."/>
            <person name="Mortensen U.H."/>
            <person name="Andersen M.R."/>
            <person name="Baker S.E."/>
        </authorList>
    </citation>
    <scope>NUCLEOTIDE SEQUENCE [LARGE SCALE GENOMIC DNA]</scope>
    <source>
        <strain evidence="1 2">CBS 117.55</strain>
    </source>
</reference>
<dbReference type="GeneID" id="37070489"/>
<evidence type="ECO:0000313" key="2">
    <source>
        <dbReference type="Proteomes" id="UP000247233"/>
    </source>
</evidence>
<proteinExistence type="predicted"/>
<accession>A0A317VIH7</accession>
<gene>
    <name evidence="1" type="ORF">BO70DRAFT_431591</name>
</gene>
<keyword evidence="2" id="KW-1185">Reference proteome</keyword>
<protein>
    <submittedName>
        <fullName evidence="1">Uncharacterized protein</fullName>
    </submittedName>
</protein>
<organism evidence="1 2">
    <name type="scientific">Aspergillus heteromorphus CBS 117.55</name>
    <dbReference type="NCBI Taxonomy" id="1448321"/>
    <lineage>
        <taxon>Eukaryota</taxon>
        <taxon>Fungi</taxon>
        <taxon>Dikarya</taxon>
        <taxon>Ascomycota</taxon>
        <taxon>Pezizomycotina</taxon>
        <taxon>Eurotiomycetes</taxon>
        <taxon>Eurotiomycetidae</taxon>
        <taxon>Eurotiales</taxon>
        <taxon>Aspergillaceae</taxon>
        <taxon>Aspergillus</taxon>
        <taxon>Aspergillus subgen. Circumdati</taxon>
    </lineage>
</organism>
<evidence type="ECO:0000313" key="1">
    <source>
        <dbReference type="EMBL" id="PWY72997.1"/>
    </source>
</evidence>
<dbReference type="STRING" id="1448321.A0A317VIH7"/>
<name>A0A317VIH7_9EURO</name>
<dbReference type="VEuPathDB" id="FungiDB:BO70DRAFT_431591"/>
<dbReference type="OrthoDB" id="3163292at2759"/>
<dbReference type="RefSeq" id="XP_025396651.1">
    <property type="nucleotide sequence ID" value="XM_025548252.1"/>
</dbReference>